<evidence type="ECO:0000313" key="1">
    <source>
        <dbReference type="EMBL" id="MBD1383322.1"/>
    </source>
</evidence>
<keyword evidence="2" id="KW-1185">Reference proteome</keyword>
<protein>
    <submittedName>
        <fullName evidence="1">DUF4083 family protein</fullName>
    </submittedName>
</protein>
<dbReference type="RefSeq" id="WP_191162387.1">
    <property type="nucleotide sequence ID" value="NZ_JACXAI010000051.1"/>
</dbReference>
<name>A0A926NSV3_9BACI</name>
<dbReference type="EMBL" id="JACXAI010000051">
    <property type="protein sequence ID" value="MBD1383322.1"/>
    <property type="molecule type" value="Genomic_DNA"/>
</dbReference>
<dbReference type="InterPro" id="IPR025143">
    <property type="entry name" value="DUF4083"/>
</dbReference>
<accession>A0A926NSV3</accession>
<evidence type="ECO:0000313" key="2">
    <source>
        <dbReference type="Proteomes" id="UP000626844"/>
    </source>
</evidence>
<dbReference type="AlphaFoldDB" id="A0A926NSV3"/>
<dbReference type="Pfam" id="PF13314">
    <property type="entry name" value="DUF4083"/>
    <property type="match status" value="1"/>
</dbReference>
<comment type="caution">
    <text evidence="1">The sequence shown here is derived from an EMBL/GenBank/DDBJ whole genome shotgun (WGS) entry which is preliminary data.</text>
</comment>
<organism evidence="1 2">
    <name type="scientific">Metabacillus arenae</name>
    <dbReference type="NCBI Taxonomy" id="2771434"/>
    <lineage>
        <taxon>Bacteria</taxon>
        <taxon>Bacillati</taxon>
        <taxon>Bacillota</taxon>
        <taxon>Bacilli</taxon>
        <taxon>Bacillales</taxon>
        <taxon>Bacillaceae</taxon>
        <taxon>Metabacillus</taxon>
    </lineage>
</organism>
<gene>
    <name evidence="1" type="ORF">IC621_24355</name>
</gene>
<reference evidence="1" key="1">
    <citation type="submission" date="2020-09" db="EMBL/GenBank/DDBJ databases">
        <title>A novel bacterium of genus Bacillus, isolated from South China Sea.</title>
        <authorList>
            <person name="Huang H."/>
            <person name="Mo K."/>
            <person name="Hu Y."/>
        </authorList>
    </citation>
    <scope>NUCLEOTIDE SEQUENCE</scope>
    <source>
        <strain evidence="1">IB182487</strain>
    </source>
</reference>
<proteinExistence type="predicted"/>
<dbReference type="Proteomes" id="UP000626844">
    <property type="component" value="Unassembled WGS sequence"/>
</dbReference>
<sequence>MYNIGNILFQVISLVLLLGLVFAVYFAVRSIIIKPCNNLNSVEQKLDKIIELLERDKKS</sequence>